<evidence type="ECO:0000256" key="2">
    <source>
        <dbReference type="ARBA" id="ARBA00023125"/>
    </source>
</evidence>
<dbReference type="Pfam" id="PF21597">
    <property type="entry name" value="TetR_C_43"/>
    <property type="match status" value="1"/>
</dbReference>
<dbReference type="PROSITE" id="PS50977">
    <property type="entry name" value="HTH_TETR_2"/>
    <property type="match status" value="1"/>
</dbReference>
<dbReference type="InterPro" id="IPR001647">
    <property type="entry name" value="HTH_TetR"/>
</dbReference>
<protein>
    <submittedName>
        <fullName evidence="6">TetR/AcrR family transcriptional regulator</fullName>
    </submittedName>
</protein>
<sequence>MATDSGRPLRADAQRNRDKILSAAVRVFAEQGLDAHLERIAKEAGVGTATLYRNFPTREILIEAAYRNELSRLCDAAPDLLATMPPREALRAWMGRFIDYATAKLGMADALRALVESGVNPYAQSHEKMLAALASLLDAGVSAGTIRSDISATDMFANLTGIALASGKPEQREQAERLLDLTLDGLSTDRN</sequence>
<keyword evidence="1" id="KW-0805">Transcription regulation</keyword>
<feature type="DNA-binding region" description="H-T-H motif" evidence="4">
    <location>
        <begin position="36"/>
        <end position="55"/>
    </location>
</feature>
<organism evidence="6 7">
    <name type="scientific">Streptomyces maoxianensis</name>
    <dbReference type="NCBI Taxonomy" id="1459942"/>
    <lineage>
        <taxon>Bacteria</taxon>
        <taxon>Bacillati</taxon>
        <taxon>Actinomycetota</taxon>
        <taxon>Actinomycetes</taxon>
        <taxon>Kitasatosporales</taxon>
        <taxon>Streptomycetaceae</taxon>
        <taxon>Streptomyces</taxon>
    </lineage>
</organism>
<dbReference type="SUPFAM" id="SSF46689">
    <property type="entry name" value="Homeodomain-like"/>
    <property type="match status" value="1"/>
</dbReference>
<name>A0ABV9GBJ0_9ACTN</name>
<dbReference type="Pfam" id="PF00440">
    <property type="entry name" value="TetR_N"/>
    <property type="match status" value="1"/>
</dbReference>
<evidence type="ECO:0000313" key="7">
    <source>
        <dbReference type="Proteomes" id="UP001595993"/>
    </source>
</evidence>
<dbReference type="InterPro" id="IPR050109">
    <property type="entry name" value="HTH-type_TetR-like_transc_reg"/>
</dbReference>
<dbReference type="InterPro" id="IPR049445">
    <property type="entry name" value="TetR_SbtR-like_C"/>
</dbReference>
<keyword evidence="3" id="KW-0804">Transcription</keyword>
<dbReference type="PANTHER" id="PTHR30055:SF234">
    <property type="entry name" value="HTH-TYPE TRANSCRIPTIONAL REGULATOR BETI"/>
    <property type="match status" value="1"/>
</dbReference>
<dbReference type="EMBL" id="JBHSFE010000022">
    <property type="protein sequence ID" value="MFC4611327.1"/>
    <property type="molecule type" value="Genomic_DNA"/>
</dbReference>
<evidence type="ECO:0000259" key="5">
    <source>
        <dbReference type="PROSITE" id="PS50977"/>
    </source>
</evidence>
<proteinExistence type="predicted"/>
<keyword evidence="2 4" id="KW-0238">DNA-binding</keyword>
<comment type="caution">
    <text evidence="6">The sequence shown here is derived from an EMBL/GenBank/DDBJ whole genome shotgun (WGS) entry which is preliminary data.</text>
</comment>
<keyword evidence="7" id="KW-1185">Reference proteome</keyword>
<dbReference type="PRINTS" id="PR00455">
    <property type="entry name" value="HTHTETR"/>
</dbReference>
<dbReference type="PANTHER" id="PTHR30055">
    <property type="entry name" value="HTH-TYPE TRANSCRIPTIONAL REGULATOR RUTR"/>
    <property type="match status" value="1"/>
</dbReference>
<evidence type="ECO:0000256" key="4">
    <source>
        <dbReference type="PROSITE-ProRule" id="PRU00335"/>
    </source>
</evidence>
<dbReference type="SUPFAM" id="SSF48498">
    <property type="entry name" value="Tetracyclin repressor-like, C-terminal domain"/>
    <property type="match status" value="1"/>
</dbReference>
<gene>
    <name evidence="6" type="ORF">ACFO9E_26550</name>
</gene>
<reference evidence="7" key="1">
    <citation type="journal article" date="2019" name="Int. J. Syst. Evol. Microbiol.">
        <title>The Global Catalogue of Microorganisms (GCM) 10K type strain sequencing project: providing services to taxonomists for standard genome sequencing and annotation.</title>
        <authorList>
            <consortium name="The Broad Institute Genomics Platform"/>
            <consortium name="The Broad Institute Genome Sequencing Center for Infectious Disease"/>
            <person name="Wu L."/>
            <person name="Ma J."/>
        </authorList>
    </citation>
    <scope>NUCLEOTIDE SEQUENCE [LARGE SCALE GENOMIC DNA]</scope>
    <source>
        <strain evidence="7">CGMCC 4.7139</strain>
    </source>
</reference>
<dbReference type="Proteomes" id="UP001595993">
    <property type="component" value="Unassembled WGS sequence"/>
</dbReference>
<feature type="domain" description="HTH tetR-type" evidence="5">
    <location>
        <begin position="14"/>
        <end position="73"/>
    </location>
</feature>
<dbReference type="InterPro" id="IPR009057">
    <property type="entry name" value="Homeodomain-like_sf"/>
</dbReference>
<accession>A0ABV9GBJ0</accession>
<dbReference type="InterPro" id="IPR036271">
    <property type="entry name" value="Tet_transcr_reg_TetR-rel_C_sf"/>
</dbReference>
<evidence type="ECO:0000313" key="6">
    <source>
        <dbReference type="EMBL" id="MFC4611327.1"/>
    </source>
</evidence>
<evidence type="ECO:0000256" key="1">
    <source>
        <dbReference type="ARBA" id="ARBA00023015"/>
    </source>
</evidence>
<evidence type="ECO:0000256" key="3">
    <source>
        <dbReference type="ARBA" id="ARBA00023163"/>
    </source>
</evidence>
<dbReference type="Gene3D" id="1.10.357.10">
    <property type="entry name" value="Tetracycline Repressor, domain 2"/>
    <property type="match status" value="1"/>
</dbReference>
<dbReference type="RefSeq" id="WP_381200309.1">
    <property type="nucleotide sequence ID" value="NZ_JBHSFE010000022.1"/>
</dbReference>